<name>A0A1I7YJ15_9BILA</name>
<accession>A0A1I7YJ15</accession>
<proteinExistence type="predicted"/>
<keyword evidence="1" id="KW-1185">Reference proteome</keyword>
<dbReference type="Proteomes" id="UP000095287">
    <property type="component" value="Unplaced"/>
</dbReference>
<reference evidence="2" key="1">
    <citation type="submission" date="2016-11" db="UniProtKB">
        <authorList>
            <consortium name="WormBaseParasite"/>
        </authorList>
    </citation>
    <scope>IDENTIFICATION</scope>
</reference>
<sequence>MFSYKSFKVAFHRRAALKGNTSAPVTTRIGSAIVVARRTTARAERTIAPSKHHGWTEKLNFCTPRKQRWTNQAIEDLQVSSPES</sequence>
<evidence type="ECO:0000313" key="2">
    <source>
        <dbReference type="WBParaSite" id="L893_g16828.t1"/>
    </source>
</evidence>
<dbReference type="AlphaFoldDB" id="A0A1I7YJ15"/>
<dbReference type="WBParaSite" id="L893_g16828.t1">
    <property type="protein sequence ID" value="L893_g16828.t1"/>
    <property type="gene ID" value="L893_g16828"/>
</dbReference>
<protein>
    <submittedName>
        <fullName evidence="2">Uncharacterized protein</fullName>
    </submittedName>
</protein>
<evidence type="ECO:0000313" key="1">
    <source>
        <dbReference type="Proteomes" id="UP000095287"/>
    </source>
</evidence>
<organism evidence="1 2">
    <name type="scientific">Steinernema glaseri</name>
    <dbReference type="NCBI Taxonomy" id="37863"/>
    <lineage>
        <taxon>Eukaryota</taxon>
        <taxon>Metazoa</taxon>
        <taxon>Ecdysozoa</taxon>
        <taxon>Nematoda</taxon>
        <taxon>Chromadorea</taxon>
        <taxon>Rhabditida</taxon>
        <taxon>Tylenchina</taxon>
        <taxon>Panagrolaimomorpha</taxon>
        <taxon>Strongyloidoidea</taxon>
        <taxon>Steinernematidae</taxon>
        <taxon>Steinernema</taxon>
    </lineage>
</organism>